<sequence length="147" mass="15310">MSRHRTLCLLSAAALAASAALTSCSDDDTPSSVVSRAQSAAESLASEADRRFQDVKNGVNAKDEVTLGKPSTSGGKAEVTLTAKNTADSTKSFLVQIDFTDENGNRLDTTVVTVSDVGAGATKDATARSRRDLSGDVQAKVARALRY</sequence>
<dbReference type="PROSITE" id="PS51257">
    <property type="entry name" value="PROKAR_LIPOPROTEIN"/>
    <property type="match status" value="1"/>
</dbReference>
<protein>
    <submittedName>
        <fullName evidence="2">FxLYD domain-containing protein</fullName>
    </submittedName>
</protein>
<feature type="chain" id="PRO_5047531657" evidence="1">
    <location>
        <begin position="20"/>
        <end position="147"/>
    </location>
</feature>
<dbReference type="RefSeq" id="WP_093719807.1">
    <property type="nucleotide sequence ID" value="NZ_JASJUS010000018.1"/>
</dbReference>
<keyword evidence="1" id="KW-0732">Signal</keyword>
<gene>
    <name evidence="2" type="ORF">QNN03_19655</name>
</gene>
<comment type="caution">
    <text evidence="2">The sequence shown here is derived from an EMBL/GenBank/DDBJ whole genome shotgun (WGS) entry which is preliminary data.</text>
</comment>
<accession>A0ABT7J1C0</accession>
<evidence type="ECO:0000313" key="2">
    <source>
        <dbReference type="EMBL" id="MDL2078654.1"/>
    </source>
</evidence>
<dbReference type="NCBIfam" id="NF038353">
    <property type="entry name" value="FxLYD_dom"/>
    <property type="match status" value="1"/>
</dbReference>
<dbReference type="Proteomes" id="UP001241926">
    <property type="component" value="Unassembled WGS sequence"/>
</dbReference>
<reference evidence="2 3" key="1">
    <citation type="submission" date="2023-05" db="EMBL/GenBank/DDBJ databases">
        <title>Streptomyces fuscus sp. nov., a brown-black pigment producing actinomyces isolated from dry sand of Sea duck farm.</title>
        <authorList>
            <person name="Xie J."/>
            <person name="Shen N."/>
        </authorList>
    </citation>
    <scope>NUCLEOTIDE SEQUENCE [LARGE SCALE GENOMIC DNA]</scope>
    <source>
        <strain evidence="2 3">GXMU-J15</strain>
    </source>
</reference>
<keyword evidence="3" id="KW-1185">Reference proteome</keyword>
<evidence type="ECO:0000313" key="3">
    <source>
        <dbReference type="Proteomes" id="UP001241926"/>
    </source>
</evidence>
<organism evidence="2 3">
    <name type="scientific">Streptomyces fuscus</name>
    <dbReference type="NCBI Taxonomy" id="3048495"/>
    <lineage>
        <taxon>Bacteria</taxon>
        <taxon>Bacillati</taxon>
        <taxon>Actinomycetota</taxon>
        <taxon>Actinomycetes</taxon>
        <taxon>Kitasatosporales</taxon>
        <taxon>Streptomycetaceae</taxon>
        <taxon>Streptomyces</taxon>
    </lineage>
</organism>
<evidence type="ECO:0000256" key="1">
    <source>
        <dbReference type="SAM" id="SignalP"/>
    </source>
</evidence>
<dbReference type="InterPro" id="IPR047676">
    <property type="entry name" value="FxLYD_dom"/>
</dbReference>
<dbReference type="EMBL" id="JASJUS010000018">
    <property type="protein sequence ID" value="MDL2078654.1"/>
    <property type="molecule type" value="Genomic_DNA"/>
</dbReference>
<name>A0ABT7J1C0_9ACTN</name>
<proteinExistence type="predicted"/>
<feature type="signal peptide" evidence="1">
    <location>
        <begin position="1"/>
        <end position="19"/>
    </location>
</feature>